<protein>
    <recommendedName>
        <fullName evidence="3">MetS family NSS transporter small subunit</fullName>
    </recommendedName>
</protein>
<dbReference type="EMBL" id="JBHSRD010000006">
    <property type="protein sequence ID" value="MFC6008631.1"/>
    <property type="molecule type" value="Genomic_DNA"/>
</dbReference>
<reference evidence="2" key="1">
    <citation type="journal article" date="2019" name="Int. J. Syst. Evol. Microbiol.">
        <title>The Global Catalogue of Microorganisms (GCM) 10K type strain sequencing project: providing services to taxonomists for standard genome sequencing and annotation.</title>
        <authorList>
            <consortium name="The Broad Institute Genomics Platform"/>
            <consortium name="The Broad Institute Genome Sequencing Center for Infectious Disease"/>
            <person name="Wu L."/>
            <person name="Ma J."/>
        </authorList>
    </citation>
    <scope>NUCLEOTIDE SEQUENCE [LARGE SCALE GENOMIC DNA]</scope>
    <source>
        <strain evidence="2">KACC 14249</strain>
    </source>
</reference>
<dbReference type="Proteomes" id="UP001596189">
    <property type="component" value="Unassembled WGS sequence"/>
</dbReference>
<accession>A0ABW1JGZ6</accession>
<evidence type="ECO:0008006" key="3">
    <source>
        <dbReference type="Google" id="ProtNLM"/>
    </source>
</evidence>
<gene>
    <name evidence="1" type="ORF">ACFQDO_15950</name>
</gene>
<organism evidence="1 2">
    <name type="scientific">Angustibacter luteus</name>
    <dbReference type="NCBI Taxonomy" id="658456"/>
    <lineage>
        <taxon>Bacteria</taxon>
        <taxon>Bacillati</taxon>
        <taxon>Actinomycetota</taxon>
        <taxon>Actinomycetes</taxon>
        <taxon>Kineosporiales</taxon>
        <taxon>Kineosporiaceae</taxon>
    </lineage>
</organism>
<keyword evidence="2" id="KW-1185">Reference proteome</keyword>
<evidence type="ECO:0000313" key="2">
    <source>
        <dbReference type="Proteomes" id="UP001596189"/>
    </source>
</evidence>
<name>A0ABW1JGZ6_9ACTN</name>
<comment type="caution">
    <text evidence="1">The sequence shown here is derived from an EMBL/GenBank/DDBJ whole genome shotgun (WGS) entry which is preliminary data.</text>
</comment>
<proteinExistence type="predicted"/>
<evidence type="ECO:0000313" key="1">
    <source>
        <dbReference type="EMBL" id="MFC6008631.1"/>
    </source>
</evidence>
<sequence>MILILIILAMLWFAAGTVIAGFLGGCERLDAMHRRPHGAS</sequence>
<dbReference type="RefSeq" id="WP_345714582.1">
    <property type="nucleotide sequence ID" value="NZ_BAABFP010000002.1"/>
</dbReference>